<dbReference type="PANTHER" id="PTHR30419">
    <property type="entry name" value="HTH-TYPE TRANSCRIPTIONAL REGULATOR YBHD"/>
    <property type="match status" value="1"/>
</dbReference>
<dbReference type="Pfam" id="PF03466">
    <property type="entry name" value="LysR_substrate"/>
    <property type="match status" value="1"/>
</dbReference>
<protein>
    <recommendedName>
        <fullName evidence="5">HTH lysR-type domain-containing protein</fullName>
    </recommendedName>
</protein>
<feature type="domain" description="HTH lysR-type" evidence="5">
    <location>
        <begin position="1"/>
        <end position="60"/>
    </location>
</feature>
<gene>
    <name evidence="6" type="ORF">PL11_004790</name>
</gene>
<sequence length="298" mass="33250">MQTKDLQYFMKLVEDKNYSKVATFFGVSQPTISYAIKRLEEGLDTKLVKNDPGHHALEITDSGWQFYQRAQVATHQLELAKLEIKEATSPKIKLGLPPILGTYFFPKFIKDLKQHQLLAKIDAQTTGSSEALGELLKGNINIALLGSTTPLSANDLELRLLGKFPFTIITPESDTRFKENRIAFKDAASSDFVTFEEGFVHNRVFSQLKQTVGVEPKIAFKTTEAEILKRIVAAGGGIALLTSLAVTKNDKLRELTLTDSFVPTFKVYIAFRKGYVLDSSEQAFINIMSDPHTGKEEV</sequence>
<evidence type="ECO:0000256" key="3">
    <source>
        <dbReference type="ARBA" id="ARBA00023125"/>
    </source>
</evidence>
<dbReference type="EMBL" id="CP018906">
    <property type="protein sequence ID" value="AQW21289.1"/>
    <property type="molecule type" value="Genomic_DNA"/>
</dbReference>
<keyword evidence="4" id="KW-0804">Transcription</keyword>
<dbReference type="InterPro" id="IPR005119">
    <property type="entry name" value="LysR_subst-bd"/>
</dbReference>
<evidence type="ECO:0000256" key="2">
    <source>
        <dbReference type="ARBA" id="ARBA00023015"/>
    </source>
</evidence>
<keyword evidence="3" id="KW-0238">DNA-binding</keyword>
<dbReference type="PROSITE" id="PS50931">
    <property type="entry name" value="HTH_LYSR"/>
    <property type="match status" value="1"/>
</dbReference>
<dbReference type="SUPFAM" id="SSF46785">
    <property type="entry name" value="Winged helix' DNA-binding domain"/>
    <property type="match status" value="1"/>
</dbReference>
<dbReference type="GO" id="GO:0005829">
    <property type="term" value="C:cytosol"/>
    <property type="evidence" value="ECO:0007669"/>
    <property type="project" value="TreeGrafter"/>
</dbReference>
<dbReference type="GO" id="GO:0003677">
    <property type="term" value="F:DNA binding"/>
    <property type="evidence" value="ECO:0007669"/>
    <property type="project" value="UniProtKB-KW"/>
</dbReference>
<proteinExistence type="inferred from homology"/>
<evidence type="ECO:0000313" key="6">
    <source>
        <dbReference type="EMBL" id="AQW21289.1"/>
    </source>
</evidence>
<evidence type="ECO:0000256" key="4">
    <source>
        <dbReference type="ARBA" id="ARBA00023163"/>
    </source>
</evidence>
<dbReference type="InterPro" id="IPR050950">
    <property type="entry name" value="HTH-type_LysR_regulators"/>
</dbReference>
<organism evidence="6 7">
    <name type="scientific">Lentilactobacillus curieae</name>
    <dbReference type="NCBI Taxonomy" id="1138822"/>
    <lineage>
        <taxon>Bacteria</taxon>
        <taxon>Bacillati</taxon>
        <taxon>Bacillota</taxon>
        <taxon>Bacilli</taxon>
        <taxon>Lactobacillales</taxon>
        <taxon>Lactobacillaceae</taxon>
        <taxon>Lentilactobacillus</taxon>
    </lineage>
</organism>
<dbReference type="GO" id="GO:0003700">
    <property type="term" value="F:DNA-binding transcription factor activity"/>
    <property type="evidence" value="ECO:0007669"/>
    <property type="project" value="InterPro"/>
</dbReference>
<keyword evidence="7" id="KW-1185">Reference proteome</keyword>
<dbReference type="Gene3D" id="1.10.10.10">
    <property type="entry name" value="Winged helix-like DNA-binding domain superfamily/Winged helix DNA-binding domain"/>
    <property type="match status" value="1"/>
</dbReference>
<accession>A0A1S6QI71</accession>
<comment type="similarity">
    <text evidence="1">Belongs to the LysR transcriptional regulatory family.</text>
</comment>
<dbReference type="InterPro" id="IPR036388">
    <property type="entry name" value="WH-like_DNA-bd_sf"/>
</dbReference>
<evidence type="ECO:0000256" key="1">
    <source>
        <dbReference type="ARBA" id="ARBA00009437"/>
    </source>
</evidence>
<dbReference type="AlphaFoldDB" id="A0A1S6QI71"/>
<evidence type="ECO:0000313" key="7">
    <source>
        <dbReference type="Proteomes" id="UP000030361"/>
    </source>
</evidence>
<dbReference type="RefSeq" id="WP_052127813.1">
    <property type="nucleotide sequence ID" value="NZ_CP018906.1"/>
</dbReference>
<dbReference type="Gene3D" id="3.40.190.290">
    <property type="match status" value="1"/>
</dbReference>
<dbReference type="InterPro" id="IPR036390">
    <property type="entry name" value="WH_DNA-bd_sf"/>
</dbReference>
<reference evidence="6 7" key="1">
    <citation type="journal article" date="2015" name="Genome Announc.">
        <title>Genome Sequence of Lactobacillus curieae CCTCC M 2011381T, a Novel Producer of Gamma-aminobutyric Acid.</title>
        <authorList>
            <person name="Wang Y."/>
            <person name="Wang Y."/>
            <person name="Lang C."/>
            <person name="Wei D."/>
            <person name="Xu P."/>
            <person name="Xie J."/>
        </authorList>
    </citation>
    <scope>NUCLEOTIDE SEQUENCE [LARGE SCALE GENOMIC DNA]</scope>
    <source>
        <strain evidence="6 7">CCTCC M 2011381</strain>
    </source>
</reference>
<dbReference type="Proteomes" id="UP000030361">
    <property type="component" value="Chromosome"/>
</dbReference>
<dbReference type="Pfam" id="PF00126">
    <property type="entry name" value="HTH_1"/>
    <property type="match status" value="1"/>
</dbReference>
<name>A0A1S6QI71_9LACO</name>
<keyword evidence="2" id="KW-0805">Transcription regulation</keyword>
<dbReference type="SUPFAM" id="SSF53850">
    <property type="entry name" value="Periplasmic binding protein-like II"/>
    <property type="match status" value="1"/>
</dbReference>
<dbReference type="InterPro" id="IPR000847">
    <property type="entry name" value="LysR_HTH_N"/>
</dbReference>
<dbReference type="KEGG" id="lcu:PL11_004790"/>
<evidence type="ECO:0000259" key="5">
    <source>
        <dbReference type="PROSITE" id="PS50931"/>
    </source>
</evidence>